<dbReference type="Pfam" id="PF01997">
    <property type="entry name" value="Translin"/>
    <property type="match status" value="1"/>
</dbReference>
<feature type="region of interest" description="Disordered" evidence="6">
    <location>
        <begin position="1"/>
        <end position="27"/>
    </location>
</feature>
<protein>
    <recommendedName>
        <fullName evidence="9">Glycosyltransferase family 31 protein</fullName>
    </recommendedName>
</protein>
<keyword evidence="4" id="KW-0963">Cytoplasm</keyword>
<dbReference type="AlphaFoldDB" id="A0A1V8TAZ8"/>
<dbReference type="CDD" id="cd14820">
    <property type="entry name" value="TRAX"/>
    <property type="match status" value="1"/>
</dbReference>
<dbReference type="Proteomes" id="UP000192596">
    <property type="component" value="Unassembled WGS sequence"/>
</dbReference>
<dbReference type="SUPFAM" id="SSF74784">
    <property type="entry name" value="Translin"/>
    <property type="match status" value="1"/>
</dbReference>
<dbReference type="InterPro" id="IPR036081">
    <property type="entry name" value="Translin_sf"/>
</dbReference>
<dbReference type="InterPro" id="IPR002848">
    <property type="entry name" value="Translin_fam"/>
</dbReference>
<accession>A0A1V8TAZ8</accession>
<dbReference type="STRING" id="1507870.A0A1V8TAZ8"/>
<evidence type="ECO:0000256" key="2">
    <source>
        <dbReference type="ARBA" id="ARBA00004496"/>
    </source>
</evidence>
<dbReference type="InParanoid" id="A0A1V8TAZ8"/>
<evidence type="ECO:0000313" key="7">
    <source>
        <dbReference type="EMBL" id="OQO08540.1"/>
    </source>
</evidence>
<proteinExistence type="inferred from homology"/>
<dbReference type="Gene3D" id="1.20.58.200">
    <property type="entry name" value="Translin, domain 2"/>
    <property type="match status" value="1"/>
</dbReference>
<keyword evidence="5" id="KW-0539">Nucleus</keyword>
<gene>
    <name evidence="7" type="ORF">B0A48_06410</name>
</gene>
<organism evidence="7 8">
    <name type="scientific">Cryoendolithus antarcticus</name>
    <dbReference type="NCBI Taxonomy" id="1507870"/>
    <lineage>
        <taxon>Eukaryota</taxon>
        <taxon>Fungi</taxon>
        <taxon>Dikarya</taxon>
        <taxon>Ascomycota</taxon>
        <taxon>Pezizomycotina</taxon>
        <taxon>Dothideomycetes</taxon>
        <taxon>Dothideomycetidae</taxon>
        <taxon>Cladosporiales</taxon>
        <taxon>Cladosporiaceae</taxon>
        <taxon>Cryoendolithus</taxon>
    </lineage>
</organism>
<comment type="caution">
    <text evidence="7">The sequence shown here is derived from an EMBL/GenBank/DDBJ whole genome shotgun (WGS) entry which is preliminary data.</text>
</comment>
<evidence type="ECO:0000256" key="5">
    <source>
        <dbReference type="ARBA" id="ARBA00023242"/>
    </source>
</evidence>
<dbReference type="GO" id="GO:0005737">
    <property type="term" value="C:cytoplasm"/>
    <property type="evidence" value="ECO:0007669"/>
    <property type="project" value="UniProtKB-SubCell"/>
</dbReference>
<dbReference type="Gene3D" id="3.90.550.50">
    <property type="match status" value="1"/>
</dbReference>
<comment type="subcellular location">
    <subcellularLocation>
        <location evidence="2">Cytoplasm</location>
    </subcellularLocation>
    <subcellularLocation>
        <location evidence="1">Nucleus</location>
    </subcellularLocation>
</comment>
<evidence type="ECO:0000256" key="4">
    <source>
        <dbReference type="ARBA" id="ARBA00022490"/>
    </source>
</evidence>
<evidence type="ECO:0000256" key="1">
    <source>
        <dbReference type="ARBA" id="ARBA00004123"/>
    </source>
</evidence>
<dbReference type="OrthoDB" id="414175at2759"/>
<dbReference type="InterPro" id="IPR016068">
    <property type="entry name" value="Translin_N"/>
</dbReference>
<dbReference type="PANTHER" id="PTHR10741">
    <property type="entry name" value="TRANSLIN AND TRANSLIN ASSOCIATED PROTEIN X"/>
    <property type="match status" value="1"/>
</dbReference>
<evidence type="ECO:0000256" key="6">
    <source>
        <dbReference type="SAM" id="MobiDB-lite"/>
    </source>
</evidence>
<sequence>MQLTSWTSGRPGGVVKGEASHSSCGNAPQDHVAVVIKTGASEADEKLPTLLNTTLSCVENLLIVSDLDADFHGYHMHDVLANVSPAVKATHPAFEIYREQIRLRDAGATLQQLSTSARDQSDSHKAAWELDKFKFLHMLNTINVEMPGKDWYVFIEADTYLVWPNLMAWLGQLDARQKLHIGSPSFMAGTKFNHGGSGFVMSGPVVRAFATEHAGMAQQWDERMSKECCGDYVLALALTELGIPVSGAWPMLSGEQPIFTPYGPAVWCQPVITMHHVDSNVVDSMWAFEKQFAAQQRPLLFKDLYEHFLPQGLPSSRSEWDNRCPGSVFDIRDPLPEDTKMSNEAPECPFLPIFETFRKEIDEHHERRERVIKASRDITASSKKIIFTLHRLRTIGQPLPDLITKANKPYTADITTKLTLIGPDLQGRNADRYARQISSGLQEYIEAASFQYYLETGTLLTYANASETVRSLCTGEAKVELGYEDYILGLYDFTGEVMKFGITAMATSGTIPISGPGRTLLTDLRALRAGLEGVRFGGSLVAREVEKKAEVMRVSVEKVEKALYGLTVRAGERPKGWMPSEGDGGRGEGVEV</sequence>
<dbReference type="EMBL" id="NAJO01000012">
    <property type="protein sequence ID" value="OQO08540.1"/>
    <property type="molecule type" value="Genomic_DNA"/>
</dbReference>
<reference evidence="8" key="1">
    <citation type="submission" date="2017-03" db="EMBL/GenBank/DDBJ databases">
        <title>Genomes of endolithic fungi from Antarctica.</title>
        <authorList>
            <person name="Coleine C."/>
            <person name="Masonjones S."/>
            <person name="Stajich J.E."/>
        </authorList>
    </citation>
    <scope>NUCLEOTIDE SEQUENCE [LARGE SCALE GENOMIC DNA]</scope>
    <source>
        <strain evidence="8">CCFEE 5527</strain>
    </source>
</reference>
<name>A0A1V8TAZ8_9PEZI</name>
<keyword evidence="8" id="KW-1185">Reference proteome</keyword>
<comment type="similarity">
    <text evidence="3">Belongs to the translin family.</text>
</comment>
<evidence type="ECO:0008006" key="9">
    <source>
        <dbReference type="Google" id="ProtNLM"/>
    </source>
</evidence>
<evidence type="ECO:0000256" key="3">
    <source>
        <dbReference type="ARBA" id="ARBA00005902"/>
    </source>
</evidence>
<dbReference type="GO" id="GO:0043565">
    <property type="term" value="F:sequence-specific DNA binding"/>
    <property type="evidence" value="ECO:0007669"/>
    <property type="project" value="InterPro"/>
</dbReference>
<dbReference type="Gene3D" id="1.20.58.190">
    <property type="entry name" value="Translin, domain 1"/>
    <property type="match status" value="1"/>
</dbReference>
<evidence type="ECO:0000313" key="8">
    <source>
        <dbReference type="Proteomes" id="UP000192596"/>
    </source>
</evidence>
<dbReference type="InterPro" id="IPR016069">
    <property type="entry name" value="Translin_C"/>
</dbReference>
<dbReference type="GO" id="GO:0005634">
    <property type="term" value="C:nucleus"/>
    <property type="evidence" value="ECO:0007669"/>
    <property type="project" value="UniProtKB-SubCell"/>
</dbReference>